<dbReference type="EMBL" id="JAPDDP010000099">
    <property type="protein sequence ID" value="MDA0185118.1"/>
    <property type="molecule type" value="Genomic_DNA"/>
</dbReference>
<evidence type="ECO:0000256" key="1">
    <source>
        <dbReference type="ARBA" id="ARBA00022723"/>
    </source>
</evidence>
<evidence type="ECO:0000313" key="4">
    <source>
        <dbReference type="Proteomes" id="UP001147653"/>
    </source>
</evidence>
<keyword evidence="4" id="KW-1185">Reference proteome</keyword>
<dbReference type="Pfam" id="PF07883">
    <property type="entry name" value="Cupin_2"/>
    <property type="match status" value="1"/>
</dbReference>
<dbReference type="Proteomes" id="UP001147653">
    <property type="component" value="Unassembled WGS sequence"/>
</dbReference>
<evidence type="ECO:0000259" key="2">
    <source>
        <dbReference type="Pfam" id="PF07883"/>
    </source>
</evidence>
<feature type="domain" description="Cupin type-2" evidence="2">
    <location>
        <begin position="47"/>
        <end position="115"/>
    </location>
</feature>
<proteinExistence type="predicted"/>
<evidence type="ECO:0000313" key="3">
    <source>
        <dbReference type="EMBL" id="MDA0185118.1"/>
    </source>
</evidence>
<accession>A0A9X3SBV9</accession>
<protein>
    <submittedName>
        <fullName evidence="3">Cupin domain-containing protein</fullName>
    </submittedName>
</protein>
<keyword evidence="1" id="KW-0479">Metal-binding</keyword>
<name>A0A9X3SBV9_9ACTN</name>
<dbReference type="RefSeq" id="WP_270029599.1">
    <property type="nucleotide sequence ID" value="NZ_JAPDDP010000099.1"/>
</dbReference>
<dbReference type="InterPro" id="IPR011051">
    <property type="entry name" value="RmlC_Cupin_sf"/>
</dbReference>
<dbReference type="InterPro" id="IPR051610">
    <property type="entry name" value="GPI/OXD"/>
</dbReference>
<dbReference type="AlphaFoldDB" id="A0A9X3SBV9"/>
<reference evidence="3" key="1">
    <citation type="submission" date="2022-10" db="EMBL/GenBank/DDBJ databases">
        <title>The WGS of Solirubrobacter phytolaccae KCTC 29190.</title>
        <authorList>
            <person name="Jiang Z."/>
        </authorList>
    </citation>
    <scope>NUCLEOTIDE SEQUENCE</scope>
    <source>
        <strain evidence="3">KCTC 29190</strain>
    </source>
</reference>
<dbReference type="GO" id="GO:0046872">
    <property type="term" value="F:metal ion binding"/>
    <property type="evidence" value="ECO:0007669"/>
    <property type="project" value="UniProtKB-KW"/>
</dbReference>
<dbReference type="PANTHER" id="PTHR35848">
    <property type="entry name" value="OXALATE-BINDING PROTEIN"/>
    <property type="match status" value="1"/>
</dbReference>
<dbReference type="InterPro" id="IPR013096">
    <property type="entry name" value="Cupin_2"/>
</dbReference>
<dbReference type="InterPro" id="IPR014710">
    <property type="entry name" value="RmlC-like_jellyroll"/>
</dbReference>
<organism evidence="3 4">
    <name type="scientific">Solirubrobacter phytolaccae</name>
    <dbReference type="NCBI Taxonomy" id="1404360"/>
    <lineage>
        <taxon>Bacteria</taxon>
        <taxon>Bacillati</taxon>
        <taxon>Actinomycetota</taxon>
        <taxon>Thermoleophilia</taxon>
        <taxon>Solirubrobacterales</taxon>
        <taxon>Solirubrobacteraceae</taxon>
        <taxon>Solirubrobacter</taxon>
    </lineage>
</organism>
<sequence length="136" mass="14490">MSDYKVMRADEAPDFTGDAPGAFLGYGRPLGAEQIAFNVRVLEPGTTNVPPGYDESLGHSHTEIEEIYFVIDGEVTIKAGEDVVTLGPRDAIFLPAGTVRSARNESGAQAAFAMVSVKMADPVAGSAFHEQFWPTA</sequence>
<gene>
    <name evidence="3" type="ORF">OJ997_32740</name>
</gene>
<dbReference type="Gene3D" id="2.60.120.10">
    <property type="entry name" value="Jelly Rolls"/>
    <property type="match status" value="1"/>
</dbReference>
<dbReference type="SUPFAM" id="SSF51182">
    <property type="entry name" value="RmlC-like cupins"/>
    <property type="match status" value="1"/>
</dbReference>
<comment type="caution">
    <text evidence="3">The sequence shown here is derived from an EMBL/GenBank/DDBJ whole genome shotgun (WGS) entry which is preliminary data.</text>
</comment>